<gene>
    <name evidence="1" type="ORF">C9927_02080</name>
</gene>
<name>A0A2T4D657_9GAMM</name>
<dbReference type="Proteomes" id="UP000242087">
    <property type="component" value="Unassembled WGS sequence"/>
</dbReference>
<proteinExistence type="predicted"/>
<dbReference type="EMBL" id="PYVF01000019">
    <property type="protein sequence ID" value="PTB89289.1"/>
    <property type="molecule type" value="Genomic_DNA"/>
</dbReference>
<accession>A0A2T4D657</accession>
<sequence>MSPLGEPNLMQKPMTTTLHHIRQWPTPEWRERYLLAPSCVLLSEAALLHAYQEPGALREIAVATYVLMDELKQLQPHYPILSEEPPAGLIQVNAAQWVELTLNCQPVLLWDDMTVAADTHEED</sequence>
<reference evidence="1 2" key="1">
    <citation type="submission" date="2018-03" db="EMBL/GenBank/DDBJ databases">
        <title>Cross-interface Injection: A General Nanoliter Liquid Handling Method Applied to Single Cells Genome Amplification Automated Nanoliter Liquid Handling Applied to Single Cell Multiple Displacement Amplification.</title>
        <authorList>
            <person name="Yun J."/>
            <person name="Xu P."/>
            <person name="Xu J."/>
            <person name="Dai X."/>
            <person name="Wang Y."/>
            <person name="Zheng X."/>
            <person name="Cao C."/>
            <person name="Yi Q."/>
            <person name="Zhu Y."/>
            <person name="Wang L."/>
            <person name="Dong Z."/>
            <person name="Huang Y."/>
            <person name="Huang L."/>
            <person name="Du W."/>
        </authorList>
    </citation>
    <scope>NUCLEOTIDE SEQUENCE [LARGE SCALE GENOMIC DNA]</scope>
    <source>
        <strain evidence="1 2">A12-4</strain>
    </source>
</reference>
<comment type="caution">
    <text evidence="1">The sequence shown here is derived from an EMBL/GenBank/DDBJ whole genome shotgun (WGS) entry which is preliminary data.</text>
</comment>
<protein>
    <submittedName>
        <fullName evidence="1">Uncharacterized protein</fullName>
    </submittedName>
</protein>
<evidence type="ECO:0000313" key="1">
    <source>
        <dbReference type="EMBL" id="PTB89289.1"/>
    </source>
</evidence>
<evidence type="ECO:0000313" key="2">
    <source>
        <dbReference type="Proteomes" id="UP000242087"/>
    </source>
</evidence>
<dbReference type="AlphaFoldDB" id="A0A2T4D657"/>
<organism evidence="1 2">
    <name type="scientific">Pseudidiomarina aestuarii</name>
    <dbReference type="NCBI Taxonomy" id="624146"/>
    <lineage>
        <taxon>Bacteria</taxon>
        <taxon>Pseudomonadati</taxon>
        <taxon>Pseudomonadota</taxon>
        <taxon>Gammaproteobacteria</taxon>
        <taxon>Alteromonadales</taxon>
        <taxon>Idiomarinaceae</taxon>
        <taxon>Pseudidiomarina</taxon>
    </lineage>
</organism>